<dbReference type="RefSeq" id="WP_073442960.1">
    <property type="nucleotide sequence ID" value="NZ_LJSN01000002.1"/>
</dbReference>
<dbReference type="Proteomes" id="UP000236047">
    <property type="component" value="Unassembled WGS sequence"/>
</dbReference>
<evidence type="ECO:0000313" key="2">
    <source>
        <dbReference type="EMBL" id="PNE42762.1"/>
    </source>
</evidence>
<reference evidence="3" key="1">
    <citation type="submission" date="2015-09" db="EMBL/GenBank/DDBJ databases">
        <authorList>
            <person name="Graham D.E."/>
            <person name="Mahan K.M."/>
            <person name="Klingeman D.M."/>
            <person name="Fida T."/>
            <person name="Giannone R.J."/>
            <person name="Hettich R.L."/>
            <person name="Parry R.J."/>
            <person name="Spain J.C."/>
        </authorList>
    </citation>
    <scope>NUCLEOTIDE SEQUENCE [LARGE SCALE GENOMIC DNA]</scope>
    <source>
        <strain evidence="3">JCM 4701</strain>
    </source>
</reference>
<dbReference type="EMBL" id="LJSN01000002">
    <property type="protein sequence ID" value="PNE42762.1"/>
    <property type="molecule type" value="Genomic_DNA"/>
</dbReference>
<dbReference type="AlphaFoldDB" id="A0A2N8PP17"/>
<evidence type="ECO:0008006" key="4">
    <source>
        <dbReference type="Google" id="ProtNLM"/>
    </source>
</evidence>
<gene>
    <name evidence="2" type="ORF">AOB60_20425</name>
</gene>
<keyword evidence="1" id="KW-0732">Signal</keyword>
<protein>
    <recommendedName>
        <fullName evidence="4">Chaplin domain-containing protein</fullName>
    </recommendedName>
</protein>
<organism evidence="2 3">
    <name type="scientific">Streptomyces noursei</name>
    <name type="common">Streptomyces albulus</name>
    <dbReference type="NCBI Taxonomy" id="1971"/>
    <lineage>
        <taxon>Bacteria</taxon>
        <taxon>Bacillati</taxon>
        <taxon>Actinomycetota</taxon>
        <taxon>Actinomycetes</taxon>
        <taxon>Kitasatosporales</taxon>
        <taxon>Streptomycetaceae</taxon>
        <taxon>Streptomyces</taxon>
    </lineage>
</organism>
<evidence type="ECO:0000256" key="1">
    <source>
        <dbReference type="SAM" id="SignalP"/>
    </source>
</evidence>
<sequence>MHTLRKAATAAAILGGVGLLATGTSHADSGLLGVKQSSSCLTQVIPVDALGEVGVGSGAQTTGLLPNLGCHNSVGK</sequence>
<evidence type="ECO:0000313" key="3">
    <source>
        <dbReference type="Proteomes" id="UP000236047"/>
    </source>
</evidence>
<keyword evidence="3" id="KW-1185">Reference proteome</keyword>
<proteinExistence type="predicted"/>
<comment type="caution">
    <text evidence="2">The sequence shown here is derived from an EMBL/GenBank/DDBJ whole genome shotgun (WGS) entry which is preliminary data.</text>
</comment>
<feature type="signal peptide" evidence="1">
    <location>
        <begin position="1"/>
        <end position="27"/>
    </location>
</feature>
<accession>A0A2N8PP17</accession>
<feature type="chain" id="PRO_5014802510" description="Chaplin domain-containing protein" evidence="1">
    <location>
        <begin position="28"/>
        <end position="76"/>
    </location>
</feature>
<name>A0A2N8PP17_STRNR</name>